<dbReference type="EMBL" id="AP027080">
    <property type="protein sequence ID" value="BDU72348.1"/>
    <property type="molecule type" value="Genomic_DNA"/>
</dbReference>
<organism evidence="1 2">
    <name type="scientific">Mesoterricola silvestris</name>
    <dbReference type="NCBI Taxonomy" id="2927979"/>
    <lineage>
        <taxon>Bacteria</taxon>
        <taxon>Pseudomonadati</taxon>
        <taxon>Acidobacteriota</taxon>
        <taxon>Holophagae</taxon>
        <taxon>Holophagales</taxon>
        <taxon>Holophagaceae</taxon>
        <taxon>Mesoterricola</taxon>
    </lineage>
</organism>
<name>A0AA48H5Q7_9BACT</name>
<sequence>MESNLAHCLPEGQPENFEESRIKRFKRRLNQETVLCGRERKAIATDMQCSQSSLSIWLDHGRGSMPVHWLPEWTREVGPGLLSWIAKENGYSLVQETAGEPVPVMDAGQLMALIALHHGKAMAGMIQAREDGVITEQEKRDVFPDLQRLIRELEAQAENFRPGGGDL</sequence>
<gene>
    <name evidence="1" type="ORF">METEAL_15220</name>
</gene>
<dbReference type="KEGG" id="msil:METEAL_15220"/>
<evidence type="ECO:0000313" key="2">
    <source>
        <dbReference type="Proteomes" id="UP001238179"/>
    </source>
</evidence>
<proteinExistence type="predicted"/>
<accession>A0AA48H5Q7</accession>
<dbReference type="AlphaFoldDB" id="A0AA48H5Q7"/>
<dbReference type="RefSeq" id="WP_316415256.1">
    <property type="nucleotide sequence ID" value="NZ_AP027080.1"/>
</dbReference>
<protein>
    <submittedName>
        <fullName evidence="1">Uncharacterized protein</fullName>
    </submittedName>
</protein>
<evidence type="ECO:0000313" key="1">
    <source>
        <dbReference type="EMBL" id="BDU72348.1"/>
    </source>
</evidence>
<reference evidence="2" key="1">
    <citation type="journal article" date="2023" name="Int. J. Syst. Evol. Microbiol.">
        <title>Mesoterricola silvestris gen. nov., sp. nov., Mesoterricola sediminis sp. nov., Geothrix oryzae sp. nov., Geothrix edaphica sp. nov., Geothrix rubra sp. nov., and Geothrix limicola sp. nov., six novel members of Acidobacteriota isolated from soils.</title>
        <authorList>
            <person name="Itoh H."/>
            <person name="Sugisawa Y."/>
            <person name="Mise K."/>
            <person name="Xu Z."/>
            <person name="Kuniyasu M."/>
            <person name="Ushijima N."/>
            <person name="Kawano K."/>
            <person name="Kobayashi E."/>
            <person name="Shiratori Y."/>
            <person name="Masuda Y."/>
            <person name="Senoo K."/>
        </authorList>
    </citation>
    <scope>NUCLEOTIDE SEQUENCE [LARGE SCALE GENOMIC DNA]</scope>
    <source>
        <strain evidence="2">W79</strain>
    </source>
</reference>
<dbReference type="Proteomes" id="UP001238179">
    <property type="component" value="Chromosome"/>
</dbReference>
<keyword evidence="2" id="KW-1185">Reference proteome</keyword>